<dbReference type="Proteomes" id="UP000295341">
    <property type="component" value="Unassembled WGS sequence"/>
</dbReference>
<name>A0A4S3KAP9_9GAMM</name>
<evidence type="ECO:0000313" key="3">
    <source>
        <dbReference type="Proteomes" id="UP000295341"/>
    </source>
</evidence>
<dbReference type="RefSeq" id="WP_133880830.1">
    <property type="nucleotide sequence ID" value="NZ_MWIN01000001.1"/>
</dbReference>
<accession>A0A4S3KAP9</accession>
<feature type="chain" id="PRO_5030100238" evidence="1">
    <location>
        <begin position="19"/>
        <end position="197"/>
    </location>
</feature>
<gene>
    <name evidence="2" type="ORF">DFR24_1714</name>
</gene>
<evidence type="ECO:0000256" key="1">
    <source>
        <dbReference type="SAM" id="SignalP"/>
    </source>
</evidence>
<organism evidence="2 3">
    <name type="scientific">Panacagrimonas perspica</name>
    <dbReference type="NCBI Taxonomy" id="381431"/>
    <lineage>
        <taxon>Bacteria</taxon>
        <taxon>Pseudomonadati</taxon>
        <taxon>Pseudomonadota</taxon>
        <taxon>Gammaproteobacteria</taxon>
        <taxon>Nevskiales</taxon>
        <taxon>Nevskiaceae</taxon>
        <taxon>Panacagrimonas</taxon>
    </lineage>
</organism>
<evidence type="ECO:0000313" key="2">
    <source>
        <dbReference type="EMBL" id="TDU32320.1"/>
    </source>
</evidence>
<keyword evidence="3" id="KW-1185">Reference proteome</keyword>
<proteinExistence type="predicted"/>
<dbReference type="EMBL" id="SOBT01000008">
    <property type="protein sequence ID" value="TDU32320.1"/>
    <property type="molecule type" value="Genomic_DNA"/>
</dbReference>
<reference evidence="2 3" key="1">
    <citation type="submission" date="2019-03" db="EMBL/GenBank/DDBJ databases">
        <title>Genomic Encyclopedia of Type Strains, Phase IV (KMG-IV): sequencing the most valuable type-strain genomes for metagenomic binning, comparative biology and taxonomic classification.</title>
        <authorList>
            <person name="Goeker M."/>
        </authorList>
    </citation>
    <scope>NUCLEOTIDE SEQUENCE [LARGE SCALE GENOMIC DNA]</scope>
    <source>
        <strain evidence="2 3">DSM 26377</strain>
    </source>
</reference>
<dbReference type="AlphaFoldDB" id="A0A4S3KAP9"/>
<sequence length="197" mass="21986">MRALLAVLLLASSTALQAHGGVSMEDDHCIMRIGPYRAHFTGYQPETRATQEFCEDIPELGKAIIVVDFVDKVLREQKVEFRVLRDTRQLGRKARHEDLGTPAEIDAATLFKADAQAYPKGTLTFEQRYEQPGWFIGMLSATDADGKTLHSVFPFQVGVSHPWRYVPAFVLVVVLSLLIYRLTGRNLPSPTPGKSDT</sequence>
<dbReference type="OrthoDB" id="7061854at2"/>
<protein>
    <submittedName>
        <fullName evidence="2">Uncharacterized protein</fullName>
    </submittedName>
</protein>
<keyword evidence="1" id="KW-0732">Signal</keyword>
<comment type="caution">
    <text evidence="2">The sequence shown here is derived from an EMBL/GenBank/DDBJ whole genome shotgun (WGS) entry which is preliminary data.</text>
</comment>
<feature type="signal peptide" evidence="1">
    <location>
        <begin position="1"/>
        <end position="18"/>
    </location>
</feature>